<sequence length="35" mass="3788">AKGYQVKDANRAIAHGQIGFCAQNNIVFILEGGKR</sequence>
<evidence type="ECO:0000313" key="1">
    <source>
        <dbReference type="EMBL" id="GAH65059.1"/>
    </source>
</evidence>
<gene>
    <name evidence="1" type="ORF">S03H2_50413</name>
</gene>
<name>X1IG23_9ZZZZ</name>
<reference evidence="1" key="1">
    <citation type="journal article" date="2014" name="Front. Microbiol.">
        <title>High frequency of phylogenetically diverse reductive dehalogenase-homologous genes in deep subseafloor sedimentary metagenomes.</title>
        <authorList>
            <person name="Kawai M."/>
            <person name="Futagami T."/>
            <person name="Toyoda A."/>
            <person name="Takaki Y."/>
            <person name="Nishi S."/>
            <person name="Hori S."/>
            <person name="Arai W."/>
            <person name="Tsubouchi T."/>
            <person name="Morono Y."/>
            <person name="Uchiyama I."/>
            <person name="Ito T."/>
            <person name="Fujiyama A."/>
            <person name="Inagaki F."/>
            <person name="Takami H."/>
        </authorList>
    </citation>
    <scope>NUCLEOTIDE SEQUENCE</scope>
    <source>
        <strain evidence="1">Expedition CK06-06</strain>
    </source>
</reference>
<dbReference type="EMBL" id="BARU01031913">
    <property type="protein sequence ID" value="GAH65059.1"/>
    <property type="molecule type" value="Genomic_DNA"/>
</dbReference>
<organism evidence="1">
    <name type="scientific">marine sediment metagenome</name>
    <dbReference type="NCBI Taxonomy" id="412755"/>
    <lineage>
        <taxon>unclassified sequences</taxon>
        <taxon>metagenomes</taxon>
        <taxon>ecological metagenomes</taxon>
    </lineage>
</organism>
<protein>
    <submittedName>
        <fullName evidence="1">Uncharacterized protein</fullName>
    </submittedName>
</protein>
<dbReference type="AlphaFoldDB" id="X1IG23"/>
<accession>X1IG23</accession>
<comment type="caution">
    <text evidence="1">The sequence shown here is derived from an EMBL/GenBank/DDBJ whole genome shotgun (WGS) entry which is preliminary data.</text>
</comment>
<feature type="non-terminal residue" evidence="1">
    <location>
        <position position="1"/>
    </location>
</feature>
<proteinExistence type="predicted"/>